<feature type="chain" id="PRO_5045405326" description="Endolytic peptidoglycan transglycosylase RlpA" evidence="7">
    <location>
        <begin position="23"/>
        <end position="270"/>
    </location>
</feature>
<keyword evidence="10" id="KW-1185">Reference proteome</keyword>
<dbReference type="NCBIfam" id="TIGR00413">
    <property type="entry name" value="rlpA"/>
    <property type="match status" value="1"/>
</dbReference>
<proteinExistence type="inferred from homology"/>
<keyword evidence="1 7" id="KW-0732">Signal</keyword>
<keyword evidence="3 4" id="KW-0961">Cell wall biogenesis/degradation</keyword>
<gene>
    <name evidence="4" type="primary">rlpA</name>
    <name evidence="9" type="ORF">L2764_12100</name>
</gene>
<dbReference type="HAMAP" id="MF_02071">
    <property type="entry name" value="RlpA"/>
    <property type="match status" value="1"/>
</dbReference>
<evidence type="ECO:0000313" key="10">
    <source>
        <dbReference type="Proteomes" id="UP001203423"/>
    </source>
</evidence>
<feature type="domain" description="SPOR" evidence="8">
    <location>
        <begin position="194"/>
        <end position="270"/>
    </location>
</feature>
<evidence type="ECO:0000313" key="9">
    <source>
        <dbReference type="EMBL" id="MCL1125196.1"/>
    </source>
</evidence>
<dbReference type="CDD" id="cd22268">
    <property type="entry name" value="DPBB_RlpA-like"/>
    <property type="match status" value="1"/>
</dbReference>
<comment type="subcellular location">
    <subcellularLocation>
        <location evidence="4">Cell membrane</location>
        <topology evidence="4">Lipid-anchor</topology>
    </subcellularLocation>
</comment>
<dbReference type="EMBL" id="JAKIKS010000042">
    <property type="protein sequence ID" value="MCL1125196.1"/>
    <property type="molecule type" value="Genomic_DNA"/>
</dbReference>
<sequence>MIKNITLIFSLAILFIISGCSSNKSNTDNPNAGRYAMDKDKAPTSAPDVSKVKDATPQYEAYSRGGNRKKYTVMGKSYTVLNSGKGYQATGIASWYGLKFHGHLTANGEVYDMYAMSAAHKTLPLPSFVKVTNTGNGKTVVVRVNDRGPFHQNRLIDLSYAAAYKLDMLKIGTAKVKVEVIYVTDPSLLAVNDAIHTEQHYIQVFASSDKTKINQLAKKLTKQYQLKSRLQTVDNLYRLQLGPIGQQHLATQLTDKLKNDGYSNSYLVTE</sequence>
<name>A0ABT0LDI9_9GAMM</name>
<dbReference type="InterPro" id="IPR007730">
    <property type="entry name" value="SPOR-like_dom"/>
</dbReference>
<keyword evidence="2 4" id="KW-0456">Lyase</keyword>
<dbReference type="Proteomes" id="UP001203423">
    <property type="component" value="Unassembled WGS sequence"/>
</dbReference>
<reference evidence="9 10" key="1">
    <citation type="submission" date="2022-01" db="EMBL/GenBank/DDBJ databases">
        <title>Whole genome-based taxonomy of the Shewanellaceae.</title>
        <authorList>
            <person name="Martin-Rodriguez A.J."/>
        </authorList>
    </citation>
    <scope>NUCLEOTIDE SEQUENCE [LARGE SCALE GENOMIC DNA]</scope>
    <source>
        <strain evidence="9 10">DSM 17177</strain>
    </source>
</reference>
<evidence type="ECO:0000256" key="1">
    <source>
        <dbReference type="ARBA" id="ARBA00022729"/>
    </source>
</evidence>
<evidence type="ECO:0000256" key="5">
    <source>
        <dbReference type="RuleBase" id="RU003495"/>
    </source>
</evidence>
<dbReference type="Gene3D" id="3.30.70.1070">
    <property type="entry name" value="Sporulation related repeat"/>
    <property type="match status" value="1"/>
</dbReference>
<evidence type="ECO:0000256" key="7">
    <source>
        <dbReference type="SAM" id="SignalP"/>
    </source>
</evidence>
<dbReference type="PROSITE" id="PS51257">
    <property type="entry name" value="PROKAR_LIPOPROTEIN"/>
    <property type="match status" value="1"/>
</dbReference>
<dbReference type="InterPro" id="IPR034718">
    <property type="entry name" value="RlpA"/>
</dbReference>
<keyword evidence="4" id="KW-0449">Lipoprotein</keyword>
<dbReference type="InterPro" id="IPR036908">
    <property type="entry name" value="RlpA-like_sf"/>
</dbReference>
<evidence type="ECO:0000256" key="2">
    <source>
        <dbReference type="ARBA" id="ARBA00023239"/>
    </source>
</evidence>
<evidence type="ECO:0000259" key="8">
    <source>
        <dbReference type="PROSITE" id="PS51724"/>
    </source>
</evidence>
<dbReference type="SUPFAM" id="SSF110997">
    <property type="entry name" value="Sporulation related repeat"/>
    <property type="match status" value="1"/>
</dbReference>
<comment type="function">
    <text evidence="4">Lytic transglycosylase with a strong preference for naked glycan strands that lack stem peptides.</text>
</comment>
<evidence type="ECO:0000256" key="6">
    <source>
        <dbReference type="SAM" id="MobiDB-lite"/>
    </source>
</evidence>
<dbReference type="Pfam" id="PF05036">
    <property type="entry name" value="SPOR"/>
    <property type="match status" value="1"/>
</dbReference>
<dbReference type="InterPro" id="IPR036680">
    <property type="entry name" value="SPOR-like_sf"/>
</dbReference>
<feature type="signal peptide" evidence="7">
    <location>
        <begin position="1"/>
        <end position="22"/>
    </location>
</feature>
<comment type="caution">
    <text evidence="9">The sequence shown here is derived from an EMBL/GenBank/DDBJ whole genome shotgun (WGS) entry which is preliminary data.</text>
</comment>
<dbReference type="PANTHER" id="PTHR34183:SF1">
    <property type="entry name" value="ENDOLYTIC PEPTIDOGLYCAN TRANSGLYCOSYLASE RLPA"/>
    <property type="match status" value="1"/>
</dbReference>
<keyword evidence="4" id="KW-0564">Palmitate</keyword>
<dbReference type="PANTHER" id="PTHR34183">
    <property type="entry name" value="ENDOLYTIC PEPTIDOGLYCAN TRANSGLYCOSYLASE RLPA"/>
    <property type="match status" value="1"/>
</dbReference>
<dbReference type="PROSITE" id="PS51724">
    <property type="entry name" value="SPOR"/>
    <property type="match status" value="1"/>
</dbReference>
<dbReference type="InterPro" id="IPR012997">
    <property type="entry name" value="RplA"/>
</dbReference>
<feature type="region of interest" description="Disordered" evidence="6">
    <location>
        <begin position="28"/>
        <end position="50"/>
    </location>
</feature>
<dbReference type="Pfam" id="PF03330">
    <property type="entry name" value="DPBB_1"/>
    <property type="match status" value="1"/>
</dbReference>
<accession>A0ABT0LDI9</accession>
<keyword evidence="4" id="KW-1003">Cell membrane</keyword>
<dbReference type="Gene3D" id="2.40.40.10">
    <property type="entry name" value="RlpA-like domain"/>
    <property type="match status" value="1"/>
</dbReference>
<dbReference type="RefSeq" id="WP_248940512.1">
    <property type="nucleotide sequence ID" value="NZ_JAKIKS010000042.1"/>
</dbReference>
<keyword evidence="4" id="KW-0472">Membrane</keyword>
<protein>
    <recommendedName>
        <fullName evidence="4">Endolytic peptidoglycan transglycosylase RlpA</fullName>
        <ecNumber evidence="4">4.2.2.-</ecNumber>
    </recommendedName>
</protein>
<evidence type="ECO:0000256" key="4">
    <source>
        <dbReference type="HAMAP-Rule" id="MF_02071"/>
    </source>
</evidence>
<dbReference type="InterPro" id="IPR009009">
    <property type="entry name" value="RlpA-like_DPBB"/>
</dbReference>
<organism evidence="9 10">
    <name type="scientific">Shewanella surugensis</name>
    <dbReference type="NCBI Taxonomy" id="212020"/>
    <lineage>
        <taxon>Bacteria</taxon>
        <taxon>Pseudomonadati</taxon>
        <taxon>Pseudomonadota</taxon>
        <taxon>Gammaproteobacteria</taxon>
        <taxon>Alteromonadales</taxon>
        <taxon>Shewanellaceae</taxon>
        <taxon>Shewanella</taxon>
    </lineage>
</organism>
<dbReference type="EC" id="4.2.2.-" evidence="4"/>
<dbReference type="SUPFAM" id="SSF50685">
    <property type="entry name" value="Barwin-like endoglucanases"/>
    <property type="match status" value="1"/>
</dbReference>
<comment type="similarity">
    <text evidence="4 5">Belongs to the RlpA family.</text>
</comment>
<evidence type="ECO:0000256" key="3">
    <source>
        <dbReference type="ARBA" id="ARBA00023316"/>
    </source>
</evidence>